<dbReference type="Proteomes" id="UP001058120">
    <property type="component" value="Chromosome"/>
</dbReference>
<evidence type="ECO:0000313" key="1">
    <source>
        <dbReference type="EMBL" id="UWX05434.1"/>
    </source>
</evidence>
<dbReference type="InterPro" id="IPR003787">
    <property type="entry name" value="Sulphur_relay_DsrE/F-like"/>
</dbReference>
<organism evidence="1 2">
    <name type="scientific">Taurinivorans muris</name>
    <dbReference type="NCBI Taxonomy" id="2787751"/>
    <lineage>
        <taxon>Bacteria</taxon>
        <taxon>Pseudomonadati</taxon>
        <taxon>Thermodesulfobacteriota</taxon>
        <taxon>Desulfovibrionia</taxon>
        <taxon>Desulfovibrionales</taxon>
        <taxon>Desulfovibrionaceae</taxon>
        <taxon>Taurinivorans</taxon>
    </lineage>
</organism>
<dbReference type="Gene3D" id="3.40.1260.10">
    <property type="entry name" value="DsrEFH-like"/>
    <property type="match status" value="1"/>
</dbReference>
<dbReference type="Pfam" id="PF02635">
    <property type="entry name" value="DsrE"/>
    <property type="match status" value="1"/>
</dbReference>
<dbReference type="RefSeq" id="WP_334315011.1">
    <property type="nucleotide sequence ID" value="NZ_CP065938.1"/>
</dbReference>
<gene>
    <name evidence="1" type="ORF">JBF11_08275</name>
</gene>
<sequence>MLNSFVIFDTKPLGVELSALGIRMAWACHEKGFDVKLVFSEEGVWCATQKSGYHAAMIQKLLDADAPLYCRKKCLELRGIDEKDIIEGIEIIEEDEITDLCLDAETINHF</sequence>
<protein>
    <submittedName>
        <fullName evidence="1">DsrE family protein</fullName>
    </submittedName>
</protein>
<dbReference type="SUPFAM" id="SSF75169">
    <property type="entry name" value="DsrEFH-like"/>
    <property type="match status" value="1"/>
</dbReference>
<name>A0ABY5XZU6_9BACT</name>
<keyword evidence="2" id="KW-1185">Reference proteome</keyword>
<accession>A0ABY5XZU6</accession>
<dbReference type="EMBL" id="CP065938">
    <property type="protein sequence ID" value="UWX05434.1"/>
    <property type="molecule type" value="Genomic_DNA"/>
</dbReference>
<proteinExistence type="predicted"/>
<reference evidence="1" key="1">
    <citation type="submission" date="2020-12" db="EMBL/GenBank/DDBJ databases">
        <title>Taurinivorans muris gen. nov., sp. nov., fundamental and realized metabolic niche of a ubiquitous sulfidogenic bacterium in the murine intestine.</title>
        <authorList>
            <person name="Ye H."/>
            <person name="Hanson B.T."/>
            <person name="Loy A."/>
        </authorList>
    </citation>
    <scope>NUCLEOTIDE SEQUENCE</scope>
    <source>
        <strain evidence="1">LT0009</strain>
    </source>
</reference>
<evidence type="ECO:0000313" key="2">
    <source>
        <dbReference type="Proteomes" id="UP001058120"/>
    </source>
</evidence>
<dbReference type="InterPro" id="IPR027396">
    <property type="entry name" value="DsrEFH-like"/>
</dbReference>